<protein>
    <recommendedName>
        <fullName evidence="4">F-box domain-containing protein</fullName>
    </recommendedName>
</protein>
<dbReference type="AlphaFoldDB" id="A0A8H5GBZ5"/>
<name>A0A8H5GBZ5_9AGAR</name>
<gene>
    <name evidence="2" type="ORF">D9756_002668</name>
</gene>
<organism evidence="2 3">
    <name type="scientific">Leucocoprinus leucothites</name>
    <dbReference type="NCBI Taxonomy" id="201217"/>
    <lineage>
        <taxon>Eukaryota</taxon>
        <taxon>Fungi</taxon>
        <taxon>Dikarya</taxon>
        <taxon>Basidiomycota</taxon>
        <taxon>Agaricomycotina</taxon>
        <taxon>Agaricomycetes</taxon>
        <taxon>Agaricomycetidae</taxon>
        <taxon>Agaricales</taxon>
        <taxon>Agaricineae</taxon>
        <taxon>Agaricaceae</taxon>
        <taxon>Leucocoprinus</taxon>
    </lineage>
</organism>
<comment type="caution">
    <text evidence="2">The sequence shown here is derived from an EMBL/GenBank/DDBJ whole genome shotgun (WGS) entry which is preliminary data.</text>
</comment>
<sequence length="391" mass="43541">MSNSSEIDTVDLTSSTNPSHLVEKDAFASILAEAQRLESLHLYIERSELLQHLNSLRAVTRNLPAEILSLIFQDICSGEPVEDNADGEGDEEDEEDEEDIEERDEEGEGESEEEDSDESGDESDSDSDAFEFLPPFVALQLSAVCVRWRSVVQSTPSLWGEVHLVPLPGAINEEADLLSLVLRLSKQLPLVISFDFSQVPSRNTISSSYPEGLLLHPSVDEAIAENMHRFQNLNLCCPSTTWISAITHLSSRLVRLRIKTSYQQLPPDDGIEDLCLESCVGLRTLVLDKVFNKIRLPLNPAITDLVFNHMLSTRALQLSSDALIWCPHTSSTFRLIGNDLECHQKSLDQTIKPIVQCQIHPTGPCEILSGKRYTEIGTLLSCSVFMPQRSL</sequence>
<dbReference type="Proteomes" id="UP000559027">
    <property type="component" value="Unassembled WGS sequence"/>
</dbReference>
<feature type="compositionally biased region" description="Acidic residues" evidence="1">
    <location>
        <begin position="80"/>
        <end position="127"/>
    </location>
</feature>
<accession>A0A8H5GBZ5</accession>
<evidence type="ECO:0008006" key="4">
    <source>
        <dbReference type="Google" id="ProtNLM"/>
    </source>
</evidence>
<feature type="region of interest" description="Disordered" evidence="1">
    <location>
        <begin position="78"/>
        <end position="127"/>
    </location>
</feature>
<evidence type="ECO:0000313" key="2">
    <source>
        <dbReference type="EMBL" id="KAF5362103.1"/>
    </source>
</evidence>
<evidence type="ECO:0000313" key="3">
    <source>
        <dbReference type="Proteomes" id="UP000559027"/>
    </source>
</evidence>
<evidence type="ECO:0000256" key="1">
    <source>
        <dbReference type="SAM" id="MobiDB-lite"/>
    </source>
</evidence>
<reference evidence="2 3" key="1">
    <citation type="journal article" date="2020" name="ISME J.">
        <title>Uncovering the hidden diversity of litter-decomposition mechanisms in mushroom-forming fungi.</title>
        <authorList>
            <person name="Floudas D."/>
            <person name="Bentzer J."/>
            <person name="Ahren D."/>
            <person name="Johansson T."/>
            <person name="Persson P."/>
            <person name="Tunlid A."/>
        </authorList>
    </citation>
    <scope>NUCLEOTIDE SEQUENCE [LARGE SCALE GENOMIC DNA]</scope>
    <source>
        <strain evidence="2 3">CBS 146.42</strain>
    </source>
</reference>
<proteinExistence type="predicted"/>
<dbReference type="EMBL" id="JAACJO010000002">
    <property type="protein sequence ID" value="KAF5362103.1"/>
    <property type="molecule type" value="Genomic_DNA"/>
</dbReference>
<keyword evidence="3" id="KW-1185">Reference proteome</keyword>